<keyword evidence="1" id="KW-0472">Membrane</keyword>
<reference evidence="3" key="1">
    <citation type="submission" date="2015-11" db="EMBL/GenBank/DDBJ databases">
        <authorList>
            <person name="Varghese N."/>
        </authorList>
    </citation>
    <scope>NUCLEOTIDE SEQUENCE [LARGE SCALE GENOMIC DNA]</scope>
    <source>
        <strain evidence="3">JGI-23</strain>
    </source>
</reference>
<name>A0A0P1MWQ1_9BACT</name>
<organism evidence="2 3">
    <name type="scientific">Candidatus Chryseopegocella kryptomonas</name>
    <dbReference type="NCBI Taxonomy" id="1633643"/>
    <lineage>
        <taxon>Bacteria</taxon>
        <taxon>Pseudomonadati</taxon>
        <taxon>Candidatus Kryptoniota</taxon>
        <taxon>Candidatus Chryseopegocella</taxon>
    </lineage>
</organism>
<protein>
    <recommendedName>
        <fullName evidence="4">Haemolysin XhlA</fullName>
    </recommendedName>
</protein>
<accession>A0A0P1MWQ1</accession>
<proteinExistence type="predicted"/>
<evidence type="ECO:0000313" key="3">
    <source>
        <dbReference type="Proteomes" id="UP000199197"/>
    </source>
</evidence>
<evidence type="ECO:0000313" key="2">
    <source>
        <dbReference type="EMBL" id="CUT00487.1"/>
    </source>
</evidence>
<dbReference type="Proteomes" id="UP000199197">
    <property type="component" value="Unassembled WGS sequence"/>
</dbReference>
<dbReference type="Gene3D" id="3.90.20.10">
    <property type="match status" value="1"/>
</dbReference>
<dbReference type="AlphaFoldDB" id="A0A0P1MWQ1"/>
<evidence type="ECO:0008006" key="4">
    <source>
        <dbReference type="Google" id="ProtNLM"/>
    </source>
</evidence>
<sequence>MATIEELEQRVAKIEMFIYEVIREKFNDIDRKFDNIDKKFDEIDKRLISLYEKTERDKTEMIERIESVRVNLIKWMVGLFVAFSTLLITAMWAILNFAMK</sequence>
<keyword evidence="1" id="KW-1133">Transmembrane helix</keyword>
<feature type="transmembrane region" description="Helical" evidence="1">
    <location>
        <begin position="72"/>
        <end position="95"/>
    </location>
</feature>
<keyword evidence="1" id="KW-0812">Transmembrane</keyword>
<evidence type="ECO:0000256" key="1">
    <source>
        <dbReference type="SAM" id="Phobius"/>
    </source>
</evidence>
<dbReference type="RefSeq" id="WP_092349050.1">
    <property type="nucleotide sequence ID" value="NZ_CZVW01000007.1"/>
</dbReference>
<gene>
    <name evidence="2" type="ORF">JGI23_00872</name>
</gene>
<keyword evidence="3" id="KW-1185">Reference proteome</keyword>
<dbReference type="OrthoDB" id="9944297at2"/>
<dbReference type="EMBL" id="CZVW01000007">
    <property type="protein sequence ID" value="CUT00487.1"/>
    <property type="molecule type" value="Genomic_DNA"/>
</dbReference>